<evidence type="ECO:0000256" key="1">
    <source>
        <dbReference type="SAM" id="Phobius"/>
    </source>
</evidence>
<reference evidence="2 3" key="1">
    <citation type="submission" date="2018-09" db="EMBL/GenBank/DDBJ databases">
        <title>Paenibacillus aracenensis nov. sp. isolated from a cave in southern Spain.</title>
        <authorList>
            <person name="Jurado V."/>
            <person name="Gutierrez-Patricio S."/>
            <person name="Gonzalez-Pimentel J.L."/>
            <person name="Miller A.Z."/>
            <person name="Laiz L."/>
            <person name="Saiz-Jimenez C."/>
        </authorList>
    </citation>
    <scope>NUCLEOTIDE SEQUENCE [LARGE SCALE GENOMIC DNA]</scope>
    <source>
        <strain evidence="2 3">DSM 22867</strain>
    </source>
</reference>
<dbReference type="Pfam" id="PF02592">
    <property type="entry name" value="Vut_1"/>
    <property type="match status" value="1"/>
</dbReference>
<feature type="transmembrane region" description="Helical" evidence="1">
    <location>
        <begin position="113"/>
        <end position="133"/>
    </location>
</feature>
<dbReference type="RefSeq" id="WP_119597472.1">
    <property type="nucleotide sequence ID" value="NZ_QXQA01000001.1"/>
</dbReference>
<comment type="caution">
    <text evidence="2">The sequence shown here is derived from an EMBL/GenBank/DDBJ whole genome shotgun (WGS) entry which is preliminary data.</text>
</comment>
<evidence type="ECO:0000313" key="3">
    <source>
        <dbReference type="Proteomes" id="UP000266482"/>
    </source>
</evidence>
<keyword evidence="1" id="KW-0812">Transmembrane</keyword>
<keyword evidence="1" id="KW-1133">Transmembrane helix</keyword>
<keyword evidence="3" id="KW-1185">Reference proteome</keyword>
<gene>
    <name evidence="2" type="ORF">D3P08_00445</name>
</gene>
<evidence type="ECO:0000313" key="2">
    <source>
        <dbReference type="EMBL" id="RIX60097.1"/>
    </source>
</evidence>
<protein>
    <submittedName>
        <fullName evidence="2">VUT family protein</fullName>
    </submittedName>
</protein>
<feature type="transmembrane region" description="Helical" evidence="1">
    <location>
        <begin position="62"/>
        <end position="93"/>
    </location>
</feature>
<dbReference type="Proteomes" id="UP000266482">
    <property type="component" value="Unassembled WGS sequence"/>
</dbReference>
<sequence length="185" mass="20009">MRVFLIFIYLAAITVANVLTATLAPLSVGPFIVPVGTFFIGVTFIFRDLVQNAIGRKRTYYVIGLALLLSALTSLALGDTLWIVCASAITFLFSETTDTEIYTRLKLPMSLRVFYSGIVGGVLDSAVFVLIGLSPLGANFLPWDAVVYAILGQVIVKTILQSIGALVIGVVERRKHQLNGERQGA</sequence>
<dbReference type="OrthoDB" id="2612611at2"/>
<feature type="transmembrane region" description="Helical" evidence="1">
    <location>
        <begin position="30"/>
        <end position="50"/>
    </location>
</feature>
<name>A0A3A1VHY1_9BACL</name>
<proteinExistence type="predicted"/>
<dbReference type="AlphaFoldDB" id="A0A3A1VHY1"/>
<dbReference type="PANTHER" id="PTHR34300">
    <property type="entry name" value="QUEUOSINE PRECURSOR TRANSPORTER-RELATED"/>
    <property type="match status" value="1"/>
</dbReference>
<keyword evidence="1" id="KW-0472">Membrane</keyword>
<dbReference type="EMBL" id="QXQA01000001">
    <property type="protein sequence ID" value="RIX60097.1"/>
    <property type="molecule type" value="Genomic_DNA"/>
</dbReference>
<organism evidence="2 3">
    <name type="scientific">Paenibacillus nanensis</name>
    <dbReference type="NCBI Taxonomy" id="393251"/>
    <lineage>
        <taxon>Bacteria</taxon>
        <taxon>Bacillati</taxon>
        <taxon>Bacillota</taxon>
        <taxon>Bacilli</taxon>
        <taxon>Bacillales</taxon>
        <taxon>Paenibacillaceae</taxon>
        <taxon>Paenibacillus</taxon>
    </lineage>
</organism>
<feature type="transmembrane region" description="Helical" evidence="1">
    <location>
        <begin position="145"/>
        <end position="171"/>
    </location>
</feature>
<accession>A0A3A1VHY1</accession>
<dbReference type="InterPro" id="IPR003744">
    <property type="entry name" value="YhhQ"/>
</dbReference>
<dbReference type="PANTHER" id="PTHR34300:SF2">
    <property type="entry name" value="QUEUOSINE PRECURSOR TRANSPORTER-RELATED"/>
    <property type="match status" value="1"/>
</dbReference>